<comment type="function">
    <text evidence="6">Controls stomatal patterning.</text>
</comment>
<dbReference type="AlphaFoldDB" id="A0A3L6FHE2"/>
<dbReference type="GO" id="GO:0005576">
    <property type="term" value="C:extracellular region"/>
    <property type="evidence" value="ECO:0007669"/>
    <property type="project" value="UniProtKB-SubCell"/>
</dbReference>
<comment type="caution">
    <text evidence="8">The sequence shown here is derived from an EMBL/GenBank/DDBJ whole genome shotgun (WGS) entry which is preliminary data.</text>
</comment>
<proteinExistence type="inferred from homology"/>
<keyword evidence="6" id="KW-0217">Developmental protein</keyword>
<evidence type="ECO:0000256" key="4">
    <source>
        <dbReference type="ARBA" id="ARBA00022729"/>
    </source>
</evidence>
<reference evidence="8" key="1">
    <citation type="journal article" date="2018" name="Nat. Genet.">
        <title>Extensive intraspecific gene order and gene structural variations between Mo17 and other maize genomes.</title>
        <authorList>
            <person name="Sun S."/>
            <person name="Zhou Y."/>
            <person name="Chen J."/>
            <person name="Shi J."/>
            <person name="Zhao H."/>
            <person name="Zhao H."/>
            <person name="Song W."/>
            <person name="Zhang M."/>
            <person name="Cui Y."/>
            <person name="Dong X."/>
            <person name="Liu H."/>
            <person name="Ma X."/>
            <person name="Jiao Y."/>
            <person name="Wang B."/>
            <person name="Wei X."/>
            <person name="Stein J.C."/>
            <person name="Glaubitz J.C."/>
            <person name="Lu F."/>
            <person name="Yu G."/>
            <person name="Liang C."/>
            <person name="Fengler K."/>
            <person name="Li B."/>
            <person name="Rafalski A."/>
            <person name="Schnable P.S."/>
            <person name="Ware D.H."/>
            <person name="Buckler E.S."/>
            <person name="Lai J."/>
        </authorList>
    </citation>
    <scope>NUCLEOTIDE SEQUENCE [LARGE SCALE GENOMIC DNA]</scope>
    <source>
        <tissue evidence="8">Seedling</tissue>
    </source>
</reference>
<evidence type="ECO:0000256" key="2">
    <source>
        <dbReference type="ARBA" id="ARBA00008127"/>
    </source>
</evidence>
<keyword evidence="4" id="KW-0732">Signal</keyword>
<protein>
    <recommendedName>
        <fullName evidence="6">Epidermal patterning factor-like protein</fullName>
    </recommendedName>
</protein>
<accession>A0A3L6FHE2</accession>
<name>A0A3L6FHE2_MAIZE</name>
<dbReference type="PANTHER" id="PTHR33109:SF3">
    <property type="entry name" value="EPIDERMAL PATTERNING FACTOR-LIKE PROTEIN"/>
    <property type="match status" value="1"/>
</dbReference>
<keyword evidence="3 6" id="KW-0964">Secreted</keyword>
<feature type="region of interest" description="Disordered" evidence="7">
    <location>
        <begin position="1"/>
        <end position="26"/>
    </location>
</feature>
<comment type="subcellular location">
    <subcellularLocation>
        <location evidence="1 6">Secreted</location>
    </subcellularLocation>
</comment>
<dbReference type="Proteomes" id="UP000251960">
    <property type="component" value="Chromosome 3"/>
</dbReference>
<evidence type="ECO:0000256" key="5">
    <source>
        <dbReference type="ARBA" id="ARBA00023157"/>
    </source>
</evidence>
<sequence length="420" mass="45658">MVRQQGDDGAAAAKEEEEKVRLGSSPPSCRGLCYACSPCTAVQMPTMSSSSVPLVAALSNYKPVGWKCRMAAGRRRDFCSVVQMRFGLPTVNVSMLIMADGNEKDFDEEFSGSANVTTSNVQVKDDRRMVIPLRSYMQELQVVDKIVNDSEGMHLVYIFVLSIFGLFHLFGDICNYSSFSAMKRRLSSFSMDTSSVVCLMNLRQQIVVLAYGKQDIAEQARQFIHGPGSAVQPREEDLAAVRAYSMLGSSPPQASADQHLAVLQALDVEVPWTPSEALLLLSPPVEVVMSTTAMLGAMAPGPEHIQGPLDPVDEPGTVEQLAPSSEDSIAVTSIPSANLPLLTWEEDRLGAAVVPDIVSNQGIPHPVERHRSVEPQDAAINRRGGLPSNLQNKDKSGTLFCFAAMEHVFQSENFRLGRLG</sequence>
<organism evidence="8">
    <name type="scientific">Zea mays</name>
    <name type="common">Maize</name>
    <dbReference type="NCBI Taxonomy" id="4577"/>
    <lineage>
        <taxon>Eukaryota</taxon>
        <taxon>Viridiplantae</taxon>
        <taxon>Streptophyta</taxon>
        <taxon>Embryophyta</taxon>
        <taxon>Tracheophyta</taxon>
        <taxon>Spermatophyta</taxon>
        <taxon>Magnoliopsida</taxon>
        <taxon>Liliopsida</taxon>
        <taxon>Poales</taxon>
        <taxon>Poaceae</taxon>
        <taxon>PACMAD clade</taxon>
        <taxon>Panicoideae</taxon>
        <taxon>Andropogonodae</taxon>
        <taxon>Andropogoneae</taxon>
        <taxon>Tripsacinae</taxon>
        <taxon>Zea</taxon>
    </lineage>
</organism>
<dbReference type="EMBL" id="NCVQ01000004">
    <property type="protein sequence ID" value="PWZ32519.1"/>
    <property type="molecule type" value="Genomic_DNA"/>
</dbReference>
<evidence type="ECO:0000313" key="8">
    <source>
        <dbReference type="EMBL" id="PWZ32519.1"/>
    </source>
</evidence>
<dbReference type="GO" id="GO:0010052">
    <property type="term" value="P:guard cell differentiation"/>
    <property type="evidence" value="ECO:0007669"/>
    <property type="project" value="UniProtKB-UniRule"/>
</dbReference>
<evidence type="ECO:0000256" key="6">
    <source>
        <dbReference type="RuleBase" id="RU367102"/>
    </source>
</evidence>
<dbReference type="PANTHER" id="PTHR33109">
    <property type="entry name" value="EPIDERMAL PATTERNING FACTOR-LIKE PROTEIN 4"/>
    <property type="match status" value="1"/>
</dbReference>
<evidence type="ECO:0000256" key="3">
    <source>
        <dbReference type="ARBA" id="ARBA00022525"/>
    </source>
</evidence>
<gene>
    <name evidence="8" type="primary">EPFL3</name>
    <name evidence="8" type="ORF">Zm00014a_029898</name>
</gene>
<evidence type="ECO:0000256" key="1">
    <source>
        <dbReference type="ARBA" id="ARBA00004613"/>
    </source>
</evidence>
<keyword evidence="5" id="KW-1015">Disulfide bond</keyword>
<dbReference type="InterPro" id="IPR039455">
    <property type="entry name" value="EPFL"/>
</dbReference>
<dbReference type="Pfam" id="PF17181">
    <property type="entry name" value="EPF"/>
    <property type="match status" value="1"/>
</dbReference>
<evidence type="ECO:0000256" key="7">
    <source>
        <dbReference type="SAM" id="MobiDB-lite"/>
    </source>
</evidence>
<comment type="similarity">
    <text evidence="2 6">Belongs to the plant cysteine rich small secretory peptide family. Epidermal patterning factor subfamily.</text>
</comment>